<reference evidence="9" key="1">
    <citation type="submission" date="2021-05" db="EMBL/GenBank/DDBJ databases">
        <title>Energy efficiency and biological interactions define the core microbiome of deep oligotrophic groundwater.</title>
        <authorList>
            <person name="Mehrshad M."/>
            <person name="Lopez-Fernandez M."/>
            <person name="Bell E."/>
            <person name="Bernier-Latmani R."/>
            <person name="Bertilsson S."/>
            <person name="Dopson M."/>
        </authorList>
    </citation>
    <scope>NUCLEOTIDE SEQUENCE</scope>
    <source>
        <strain evidence="9">Modern_marine.mb.64</strain>
    </source>
</reference>
<dbReference type="Proteomes" id="UP000777784">
    <property type="component" value="Unassembled WGS sequence"/>
</dbReference>
<dbReference type="Gene3D" id="3.30.1370.30">
    <property type="match status" value="1"/>
</dbReference>
<dbReference type="InterPro" id="IPR047863">
    <property type="entry name" value="Ribosomal_uS8_CS"/>
</dbReference>
<dbReference type="GO" id="GO:0006412">
    <property type="term" value="P:translation"/>
    <property type="evidence" value="ECO:0007669"/>
    <property type="project" value="UniProtKB-UniRule"/>
</dbReference>
<dbReference type="FunFam" id="3.30.1490.10:FF:000001">
    <property type="entry name" value="30S ribosomal protein S8"/>
    <property type="match status" value="1"/>
</dbReference>
<keyword evidence="4 7" id="KW-0689">Ribosomal protein</keyword>
<evidence type="ECO:0000256" key="5">
    <source>
        <dbReference type="ARBA" id="ARBA00023274"/>
    </source>
</evidence>
<evidence type="ECO:0000256" key="8">
    <source>
        <dbReference type="RuleBase" id="RU003660"/>
    </source>
</evidence>
<keyword evidence="2 7" id="KW-0699">rRNA-binding</keyword>
<dbReference type="InterPro" id="IPR000630">
    <property type="entry name" value="Ribosomal_uS8"/>
</dbReference>
<evidence type="ECO:0000256" key="6">
    <source>
        <dbReference type="ARBA" id="ARBA00035258"/>
    </source>
</evidence>
<gene>
    <name evidence="7 9" type="primary">rpsH</name>
    <name evidence="9" type="ORF">KJ970_09395</name>
</gene>
<sequence length="132" mass="14898">MSWSDPIADLLTRIRNAGMAKHKRLDVPASNFKEAILKLMVRENYIKSYRKIEEGPQGVLRIYLRYEEDERNAIEGLERVSKPGRRVYVDAASAPRVRSGLGVSVISTSHGVMTDLEARQKCIGGEVIAKIW</sequence>
<dbReference type="PANTHER" id="PTHR11758">
    <property type="entry name" value="40S RIBOSOMAL PROTEIN S15A"/>
    <property type="match status" value="1"/>
</dbReference>
<dbReference type="HAMAP" id="MF_01302_B">
    <property type="entry name" value="Ribosomal_uS8_B"/>
    <property type="match status" value="1"/>
</dbReference>
<dbReference type="GO" id="GO:1990904">
    <property type="term" value="C:ribonucleoprotein complex"/>
    <property type="evidence" value="ECO:0007669"/>
    <property type="project" value="UniProtKB-KW"/>
</dbReference>
<evidence type="ECO:0000256" key="7">
    <source>
        <dbReference type="HAMAP-Rule" id="MF_01302"/>
    </source>
</evidence>
<proteinExistence type="inferred from homology"/>
<dbReference type="Gene3D" id="3.30.1490.10">
    <property type="match status" value="1"/>
</dbReference>
<organism evidence="9 10">
    <name type="scientific">Eiseniibacteriota bacterium</name>
    <dbReference type="NCBI Taxonomy" id="2212470"/>
    <lineage>
        <taxon>Bacteria</taxon>
        <taxon>Candidatus Eiseniibacteriota</taxon>
    </lineage>
</organism>
<accession>A0A948WCQ5</accession>
<dbReference type="GO" id="GO:0005737">
    <property type="term" value="C:cytoplasm"/>
    <property type="evidence" value="ECO:0007669"/>
    <property type="project" value="UniProtKB-ARBA"/>
</dbReference>
<keyword evidence="5 7" id="KW-0687">Ribonucleoprotein</keyword>
<dbReference type="FunFam" id="3.30.1370.30:FF:000002">
    <property type="entry name" value="30S ribosomal protein S8"/>
    <property type="match status" value="1"/>
</dbReference>
<comment type="similarity">
    <text evidence="1 7 8">Belongs to the universal ribosomal protein uS8 family.</text>
</comment>
<dbReference type="AlphaFoldDB" id="A0A948WCQ5"/>
<keyword evidence="3 7" id="KW-0694">RNA-binding</keyword>
<evidence type="ECO:0000256" key="3">
    <source>
        <dbReference type="ARBA" id="ARBA00022884"/>
    </source>
</evidence>
<name>A0A948WCQ5_UNCEI</name>
<comment type="caution">
    <text evidence="9">The sequence shown here is derived from an EMBL/GenBank/DDBJ whole genome shotgun (WGS) entry which is preliminary data.</text>
</comment>
<dbReference type="NCBIfam" id="NF001109">
    <property type="entry name" value="PRK00136.1"/>
    <property type="match status" value="1"/>
</dbReference>
<comment type="function">
    <text evidence="7">One of the primary rRNA binding proteins, it binds directly to 16S rRNA central domain where it helps coordinate assembly of the platform of the 30S subunit.</text>
</comment>
<comment type="subunit">
    <text evidence="7">Part of the 30S ribosomal subunit. Contacts proteins S5 and S12.</text>
</comment>
<dbReference type="EMBL" id="JAHJDP010000046">
    <property type="protein sequence ID" value="MBU2691133.1"/>
    <property type="molecule type" value="Genomic_DNA"/>
</dbReference>
<evidence type="ECO:0000256" key="2">
    <source>
        <dbReference type="ARBA" id="ARBA00022730"/>
    </source>
</evidence>
<evidence type="ECO:0000256" key="1">
    <source>
        <dbReference type="ARBA" id="ARBA00006471"/>
    </source>
</evidence>
<dbReference type="SUPFAM" id="SSF56047">
    <property type="entry name" value="Ribosomal protein S8"/>
    <property type="match status" value="1"/>
</dbReference>
<dbReference type="PROSITE" id="PS00053">
    <property type="entry name" value="RIBOSOMAL_S8"/>
    <property type="match status" value="1"/>
</dbReference>
<dbReference type="GO" id="GO:0005840">
    <property type="term" value="C:ribosome"/>
    <property type="evidence" value="ECO:0007669"/>
    <property type="project" value="UniProtKB-KW"/>
</dbReference>
<evidence type="ECO:0000313" key="10">
    <source>
        <dbReference type="Proteomes" id="UP000777784"/>
    </source>
</evidence>
<dbReference type="Pfam" id="PF00410">
    <property type="entry name" value="Ribosomal_S8"/>
    <property type="match status" value="1"/>
</dbReference>
<dbReference type="GO" id="GO:0019843">
    <property type="term" value="F:rRNA binding"/>
    <property type="evidence" value="ECO:0007669"/>
    <property type="project" value="UniProtKB-UniRule"/>
</dbReference>
<protein>
    <recommendedName>
        <fullName evidence="6 7">Small ribosomal subunit protein uS8</fullName>
    </recommendedName>
</protein>
<evidence type="ECO:0000313" key="9">
    <source>
        <dbReference type="EMBL" id="MBU2691133.1"/>
    </source>
</evidence>
<evidence type="ECO:0000256" key="4">
    <source>
        <dbReference type="ARBA" id="ARBA00022980"/>
    </source>
</evidence>
<dbReference type="InterPro" id="IPR035987">
    <property type="entry name" value="Ribosomal_uS8_sf"/>
</dbReference>
<dbReference type="GO" id="GO:0003735">
    <property type="term" value="F:structural constituent of ribosome"/>
    <property type="evidence" value="ECO:0007669"/>
    <property type="project" value="InterPro"/>
</dbReference>